<evidence type="ECO:0000256" key="7">
    <source>
        <dbReference type="SAM" id="MobiDB-lite"/>
    </source>
</evidence>
<dbReference type="Pfam" id="PF09748">
    <property type="entry name" value="Med10"/>
    <property type="match status" value="1"/>
</dbReference>
<keyword evidence="6" id="KW-0010">Activator</keyword>
<dbReference type="InterPro" id="IPR019145">
    <property type="entry name" value="Mediator_Med10"/>
</dbReference>
<feature type="compositionally biased region" description="Basic and acidic residues" evidence="7">
    <location>
        <begin position="176"/>
        <end position="189"/>
    </location>
</feature>
<keyword evidence="4 6" id="KW-0804">Transcription</keyword>
<evidence type="ECO:0000313" key="8">
    <source>
        <dbReference type="EMBL" id="POW14782.1"/>
    </source>
</evidence>
<dbReference type="VEuPathDB" id="FungiDB:PSTT_02663"/>
<dbReference type="VEuPathDB" id="FungiDB:PSHT_00085"/>
<comment type="subcellular location">
    <subcellularLocation>
        <location evidence="1 6">Nucleus</location>
    </subcellularLocation>
</comment>
<proteinExistence type="inferred from homology"/>
<dbReference type="EMBL" id="PKSL01000016">
    <property type="protein sequence ID" value="POW14782.1"/>
    <property type="molecule type" value="Genomic_DNA"/>
</dbReference>
<evidence type="ECO:0000256" key="3">
    <source>
        <dbReference type="ARBA" id="ARBA00023015"/>
    </source>
</evidence>
<evidence type="ECO:0000256" key="1">
    <source>
        <dbReference type="ARBA" id="ARBA00004123"/>
    </source>
</evidence>
<evidence type="ECO:0000313" key="9">
    <source>
        <dbReference type="Proteomes" id="UP000239156"/>
    </source>
</evidence>
<evidence type="ECO:0000256" key="2">
    <source>
        <dbReference type="ARBA" id="ARBA00005389"/>
    </source>
</evidence>
<organism evidence="8 9">
    <name type="scientific">Puccinia striiformis</name>
    <dbReference type="NCBI Taxonomy" id="27350"/>
    <lineage>
        <taxon>Eukaryota</taxon>
        <taxon>Fungi</taxon>
        <taxon>Dikarya</taxon>
        <taxon>Basidiomycota</taxon>
        <taxon>Pucciniomycotina</taxon>
        <taxon>Pucciniomycetes</taxon>
        <taxon>Pucciniales</taxon>
        <taxon>Pucciniaceae</taxon>
        <taxon>Puccinia</taxon>
    </lineage>
</organism>
<evidence type="ECO:0000256" key="4">
    <source>
        <dbReference type="ARBA" id="ARBA00023163"/>
    </source>
</evidence>
<dbReference type="GO" id="GO:0003712">
    <property type="term" value="F:transcription coregulator activity"/>
    <property type="evidence" value="ECO:0007669"/>
    <property type="project" value="InterPro"/>
</dbReference>
<feature type="region of interest" description="Disordered" evidence="7">
    <location>
        <begin position="1"/>
        <end position="26"/>
    </location>
</feature>
<feature type="compositionally biased region" description="Polar residues" evidence="7">
    <location>
        <begin position="1"/>
        <end position="24"/>
    </location>
</feature>
<keyword evidence="3 6" id="KW-0805">Transcription regulation</keyword>
<dbReference type="GO" id="GO:0006357">
    <property type="term" value="P:regulation of transcription by RNA polymerase II"/>
    <property type="evidence" value="ECO:0007669"/>
    <property type="project" value="InterPro"/>
</dbReference>
<reference evidence="8" key="1">
    <citation type="submission" date="2017-12" db="EMBL/GenBank/DDBJ databases">
        <title>Gene loss provides genomic basis for host adaptation in cereal stripe rust fungi.</title>
        <authorList>
            <person name="Xia C."/>
        </authorList>
    </citation>
    <scope>NUCLEOTIDE SEQUENCE [LARGE SCALE GENOMIC DNA]</scope>
    <source>
        <strain evidence="8">93-210</strain>
    </source>
</reference>
<keyword evidence="5 6" id="KW-0539">Nucleus</keyword>
<sequence>MSPPSTNSPGVNPQSTPGFQSKYPTTAEELHRAQLEDKLEQLLQSLLEVGICTSDVQENAREGGRTGRGEPLGPGGLVGKKMLVIKFITLHKNESIEHMAELYELNANMASEIPIPVEVITQVDQGTNPDRWLRSFVERAAHENMYTNGILSNQYRSLLQSQLADYFPDLYQELNKNSDESTPSDEKTINKGTQPNP</sequence>
<dbReference type="Proteomes" id="UP000239156">
    <property type="component" value="Unassembled WGS sequence"/>
</dbReference>
<evidence type="ECO:0000256" key="5">
    <source>
        <dbReference type="ARBA" id="ARBA00023242"/>
    </source>
</evidence>
<comment type="similarity">
    <text evidence="2 6">Belongs to the Mediator complex subunit 10 family.</text>
</comment>
<comment type="function">
    <text evidence="6">Component of the Mediator complex, a coactivator involved in the regulated transcription of nearly all RNA polymerase II-dependent genes. Mediator functions as a bridge to convey information from gene-specific regulatory proteins to the basal RNA polymerase II transcription machinery. Mediator is recruited to promoters by direct interactions with regulatory proteins and serves as a scaffold for the assembly of a functional preinitiation complex with RNA polymerase II and the general transcription factors.</text>
</comment>
<accession>A0A2S4VZ34</accession>
<protein>
    <recommendedName>
        <fullName evidence="6">Mediator of RNA polymerase II transcription subunit 10</fullName>
    </recommendedName>
    <alternativeName>
        <fullName evidence="6">Mediator complex subunit 10</fullName>
    </alternativeName>
</protein>
<dbReference type="GO" id="GO:0016592">
    <property type="term" value="C:mediator complex"/>
    <property type="evidence" value="ECO:0007669"/>
    <property type="project" value="InterPro"/>
</dbReference>
<feature type="region of interest" description="Disordered" evidence="7">
    <location>
        <begin position="174"/>
        <end position="197"/>
    </location>
</feature>
<comment type="subunit">
    <text evidence="6">Component of the Mediator complex.</text>
</comment>
<gene>
    <name evidence="6" type="primary">MED10</name>
    <name evidence="8" type="ORF">PSTT_02663</name>
</gene>
<comment type="caution">
    <text evidence="8">The sequence shown here is derived from an EMBL/GenBank/DDBJ whole genome shotgun (WGS) entry which is preliminary data.</text>
</comment>
<evidence type="ECO:0000256" key="6">
    <source>
        <dbReference type="RuleBase" id="RU364146"/>
    </source>
</evidence>
<name>A0A2S4VZ34_9BASI</name>
<dbReference type="AlphaFoldDB" id="A0A2S4VZ34"/>
<keyword evidence="9" id="KW-1185">Reference proteome</keyword>